<name>A0A439CX38_9PEZI</name>
<evidence type="ECO:0000256" key="1">
    <source>
        <dbReference type="SAM" id="MobiDB-lite"/>
    </source>
</evidence>
<feature type="compositionally biased region" description="Basic and acidic residues" evidence="1">
    <location>
        <begin position="59"/>
        <end position="68"/>
    </location>
</feature>
<reference evidence="2 3" key="1">
    <citation type="submission" date="2018-12" db="EMBL/GenBank/DDBJ databases">
        <title>Draft genome sequence of Xylaria grammica IHI A82.</title>
        <authorList>
            <person name="Buettner E."/>
            <person name="Kellner H."/>
        </authorList>
    </citation>
    <scope>NUCLEOTIDE SEQUENCE [LARGE SCALE GENOMIC DNA]</scope>
    <source>
        <strain evidence="2 3">IHI A82</strain>
    </source>
</reference>
<protein>
    <submittedName>
        <fullName evidence="2">Uncharacterized protein</fullName>
    </submittedName>
</protein>
<feature type="region of interest" description="Disordered" evidence="1">
    <location>
        <begin position="59"/>
        <end position="103"/>
    </location>
</feature>
<organism evidence="2 3">
    <name type="scientific">Xylaria grammica</name>
    <dbReference type="NCBI Taxonomy" id="363999"/>
    <lineage>
        <taxon>Eukaryota</taxon>
        <taxon>Fungi</taxon>
        <taxon>Dikarya</taxon>
        <taxon>Ascomycota</taxon>
        <taxon>Pezizomycotina</taxon>
        <taxon>Sordariomycetes</taxon>
        <taxon>Xylariomycetidae</taxon>
        <taxon>Xylariales</taxon>
        <taxon>Xylariaceae</taxon>
        <taxon>Xylaria</taxon>
    </lineage>
</organism>
<dbReference type="AlphaFoldDB" id="A0A439CX38"/>
<gene>
    <name evidence="2" type="ORF">EKO27_g8497</name>
</gene>
<evidence type="ECO:0000313" key="3">
    <source>
        <dbReference type="Proteomes" id="UP000286045"/>
    </source>
</evidence>
<keyword evidence="3" id="KW-1185">Reference proteome</keyword>
<dbReference type="EMBL" id="RYZI01000323">
    <property type="protein sequence ID" value="RWA06607.1"/>
    <property type="molecule type" value="Genomic_DNA"/>
</dbReference>
<proteinExistence type="predicted"/>
<sequence length="103" mass="10816">MSTEPAPRSAVAKAMGVSTLPHRWGGTAGGFLRLVVGAAASAQVGWTRGLRCDRLPCRLQRESDRDGGPKTSLGPREIRPLDLSAPNARIAIGTTGRRGMSPP</sequence>
<dbReference type="Proteomes" id="UP000286045">
    <property type="component" value="Unassembled WGS sequence"/>
</dbReference>
<evidence type="ECO:0000313" key="2">
    <source>
        <dbReference type="EMBL" id="RWA06607.1"/>
    </source>
</evidence>
<accession>A0A439CX38</accession>
<comment type="caution">
    <text evidence="2">The sequence shown here is derived from an EMBL/GenBank/DDBJ whole genome shotgun (WGS) entry which is preliminary data.</text>
</comment>